<reference evidence="4" key="1">
    <citation type="journal article" date="2015" name="Genome Announc.">
        <title>Draft Genome Sequence of the Pathogenic Filamentous Fungus Aspergillus udagawae Strain IFM 46973T.</title>
        <authorList>
            <person name="Kusuya Y."/>
            <person name="Takahashi-Nakaguchi A."/>
            <person name="Takahashi H."/>
            <person name="Yaguchi T."/>
        </authorList>
    </citation>
    <scope>NUCLEOTIDE SEQUENCE</scope>
    <source>
        <strain evidence="4">IFM 46973</strain>
    </source>
</reference>
<comment type="caution">
    <text evidence="2">Lacks conserved residue(s) required for the propagation of feature annotation.</text>
</comment>
<dbReference type="Gene3D" id="3.30.280.10">
    <property type="entry name" value="Urease, gamma-like subunit"/>
    <property type="match status" value="1"/>
</dbReference>
<dbReference type="EMBL" id="BBXM02000004">
    <property type="protein sequence ID" value="GIC89104.1"/>
    <property type="molecule type" value="Genomic_DNA"/>
</dbReference>
<dbReference type="SUPFAM" id="SSF51556">
    <property type="entry name" value="Metallo-dependent hydrolases"/>
    <property type="match status" value="1"/>
</dbReference>
<dbReference type="Proteomes" id="UP000036893">
    <property type="component" value="Unassembled WGS sequence"/>
</dbReference>
<comment type="caution">
    <text evidence="4">The sequence shown here is derived from an EMBL/GenBank/DDBJ whole genome shotgun (WGS) entry which is preliminary data.</text>
</comment>
<evidence type="ECO:0000313" key="5">
    <source>
        <dbReference type="Proteomes" id="UP000036893"/>
    </source>
</evidence>
<reference evidence="4" key="2">
    <citation type="submission" date="2021-01" db="EMBL/GenBank/DDBJ databases">
        <title>Pan-genome distribution and transcriptional activeness of fungal secondary metabolism genes in Aspergillus section Fumigati.</title>
        <authorList>
            <person name="Takahashi H."/>
            <person name="Umemura M."/>
            <person name="Ninomiya A."/>
            <person name="Kusuya Y."/>
            <person name="Urayama S."/>
            <person name="Shimizu M."/>
            <person name="Watanabe A."/>
            <person name="Kamei K."/>
            <person name="Yaguchi T."/>
            <person name="Hagiwara D."/>
        </authorList>
    </citation>
    <scope>NUCLEOTIDE SEQUENCE</scope>
    <source>
        <strain evidence="4">IFM 46973</strain>
    </source>
</reference>
<protein>
    <recommendedName>
        <fullName evidence="3">Urease domain-containing protein</fullName>
    </recommendedName>
</protein>
<evidence type="ECO:0000259" key="3">
    <source>
        <dbReference type="PROSITE" id="PS51368"/>
    </source>
</evidence>
<dbReference type="Pfam" id="PF00547">
    <property type="entry name" value="Urease_gamma"/>
    <property type="match status" value="1"/>
</dbReference>
<evidence type="ECO:0000256" key="1">
    <source>
        <dbReference type="ARBA" id="ARBA00022801"/>
    </source>
</evidence>
<dbReference type="PROSITE" id="PS51368">
    <property type="entry name" value="UREASE_3"/>
    <property type="match status" value="1"/>
</dbReference>
<dbReference type="GeneID" id="66992983"/>
<dbReference type="Gene3D" id="3.20.20.140">
    <property type="entry name" value="Metal-dependent hydrolases"/>
    <property type="match status" value="1"/>
</dbReference>
<proteinExistence type="predicted"/>
<dbReference type="AlphaFoldDB" id="A0A8E0QTK5"/>
<dbReference type="InterPro" id="IPR017951">
    <property type="entry name" value="Urease_asu_c"/>
</dbReference>
<name>A0A8E0QTK5_9EURO</name>
<dbReference type="PANTHER" id="PTHR43440:SF1">
    <property type="entry name" value="UREASE"/>
    <property type="match status" value="1"/>
</dbReference>
<gene>
    <name evidence="4" type="ORF">Aud_005506</name>
</gene>
<dbReference type="SUPFAM" id="SSF54111">
    <property type="entry name" value="Urease, gamma-subunit"/>
    <property type="match status" value="1"/>
</dbReference>
<evidence type="ECO:0000256" key="2">
    <source>
        <dbReference type="PROSITE-ProRule" id="PRU00700"/>
    </source>
</evidence>
<feature type="domain" description="Urease" evidence="3">
    <location>
        <begin position="141"/>
        <end position="266"/>
    </location>
</feature>
<dbReference type="CDD" id="cd00390">
    <property type="entry name" value="Urease_gamma"/>
    <property type="match status" value="1"/>
</dbReference>
<sequence length="280" mass="31105">MHLIPRELDKLTISHLGHLAQRRLSRGIRLNNAEAAALIFSLICDGHYAVADLMALGRSVLGGRHVLPSVWFTLRQLQVEGTFPTGTYLVTVQHPIAGEEGDLAKALYGSGLPVPPFDPFPSSDQLWDQAAAGVEEWNDYGLSRSKLFGDPNGSIPTIEPMMMRPQFAPHVPRTSIMFVSQASKEKVKNEYGLKKTIEAVKHCRTVDTKQIQPTPKPDPVPLSKKHMKYNSEMPKMEVDPETFADGEVFDVAPATSLPLTQDYYIFRFGNRGYALSSVQM</sequence>
<dbReference type="PANTHER" id="PTHR43440">
    <property type="entry name" value="UREASE"/>
    <property type="match status" value="1"/>
</dbReference>
<evidence type="ECO:0000313" key="4">
    <source>
        <dbReference type="EMBL" id="GIC89104.1"/>
    </source>
</evidence>
<accession>A0A8E0QTK5</accession>
<keyword evidence="1" id="KW-0378">Hydrolase</keyword>
<dbReference type="InterPro" id="IPR002026">
    <property type="entry name" value="Urease_gamma/gamma-beta_su"/>
</dbReference>
<dbReference type="RefSeq" id="XP_043146370.1">
    <property type="nucleotide sequence ID" value="XM_043290435.1"/>
</dbReference>
<dbReference type="GO" id="GO:0009039">
    <property type="term" value="F:urease activity"/>
    <property type="evidence" value="ECO:0007669"/>
    <property type="project" value="InterPro"/>
</dbReference>
<dbReference type="GO" id="GO:0016151">
    <property type="term" value="F:nickel cation binding"/>
    <property type="evidence" value="ECO:0007669"/>
    <property type="project" value="InterPro"/>
</dbReference>
<dbReference type="InterPro" id="IPR032466">
    <property type="entry name" value="Metal_Hydrolase"/>
</dbReference>
<dbReference type="InterPro" id="IPR050112">
    <property type="entry name" value="Urease_alpha_subunit"/>
</dbReference>
<organism evidence="4 5">
    <name type="scientific">Aspergillus udagawae</name>
    <dbReference type="NCBI Taxonomy" id="91492"/>
    <lineage>
        <taxon>Eukaryota</taxon>
        <taxon>Fungi</taxon>
        <taxon>Dikarya</taxon>
        <taxon>Ascomycota</taxon>
        <taxon>Pezizomycotina</taxon>
        <taxon>Eurotiomycetes</taxon>
        <taxon>Eurotiomycetidae</taxon>
        <taxon>Eurotiales</taxon>
        <taxon>Aspergillaceae</taxon>
        <taxon>Aspergillus</taxon>
        <taxon>Aspergillus subgen. Fumigati</taxon>
    </lineage>
</organism>
<dbReference type="InterPro" id="IPR036463">
    <property type="entry name" value="Urease_gamma_sf"/>
</dbReference>
<dbReference type="GO" id="GO:0043419">
    <property type="term" value="P:urea catabolic process"/>
    <property type="evidence" value="ECO:0007669"/>
    <property type="project" value="InterPro"/>
</dbReference>